<dbReference type="InterPro" id="IPR013325">
    <property type="entry name" value="RNA_pol_sigma_r2"/>
</dbReference>
<dbReference type="Gene3D" id="1.10.1740.10">
    <property type="match status" value="1"/>
</dbReference>
<dbReference type="OrthoDB" id="265863at2"/>
<evidence type="ECO:0000256" key="2">
    <source>
        <dbReference type="ARBA" id="ARBA00023015"/>
    </source>
</evidence>
<evidence type="ECO:0000259" key="6">
    <source>
        <dbReference type="Pfam" id="PF04542"/>
    </source>
</evidence>
<dbReference type="SUPFAM" id="SSF88946">
    <property type="entry name" value="Sigma2 domain of RNA polymerase sigma factors"/>
    <property type="match status" value="1"/>
</dbReference>
<dbReference type="Pfam" id="PF04542">
    <property type="entry name" value="Sigma70_r2"/>
    <property type="match status" value="1"/>
</dbReference>
<evidence type="ECO:0000313" key="8">
    <source>
        <dbReference type="Proteomes" id="UP000323454"/>
    </source>
</evidence>
<dbReference type="PANTHER" id="PTHR43133:SF8">
    <property type="entry name" value="RNA POLYMERASE SIGMA FACTOR HI_1459-RELATED"/>
    <property type="match status" value="1"/>
</dbReference>
<evidence type="ECO:0000256" key="4">
    <source>
        <dbReference type="ARBA" id="ARBA00023125"/>
    </source>
</evidence>
<comment type="similarity">
    <text evidence="1">Belongs to the sigma-70 factor family. ECF subfamily.</text>
</comment>
<comment type="caution">
    <text evidence="7">The sequence shown here is derived from an EMBL/GenBank/DDBJ whole genome shotgun (WGS) entry which is preliminary data.</text>
</comment>
<name>A0A5B2XPG9_9PSEU</name>
<keyword evidence="4" id="KW-0238">DNA-binding</keyword>
<reference evidence="7 8" key="2">
    <citation type="submission" date="2019-09" db="EMBL/GenBank/DDBJ databases">
        <authorList>
            <person name="Jin C."/>
        </authorList>
    </citation>
    <scope>NUCLEOTIDE SEQUENCE [LARGE SCALE GENOMIC DNA]</scope>
    <source>
        <strain evidence="7 8">AN110305</strain>
    </source>
</reference>
<dbReference type="NCBIfam" id="TIGR02937">
    <property type="entry name" value="sigma70-ECF"/>
    <property type="match status" value="1"/>
</dbReference>
<dbReference type="GO" id="GO:0016987">
    <property type="term" value="F:sigma factor activity"/>
    <property type="evidence" value="ECO:0007669"/>
    <property type="project" value="UniProtKB-KW"/>
</dbReference>
<accession>A0A5B2XPG9</accession>
<feature type="domain" description="RNA polymerase sigma-70 region 2" evidence="6">
    <location>
        <begin position="13"/>
        <end position="76"/>
    </location>
</feature>
<dbReference type="Gene3D" id="1.10.10.10">
    <property type="entry name" value="Winged helix-like DNA-binding domain superfamily/Winged helix DNA-binding domain"/>
    <property type="match status" value="1"/>
</dbReference>
<organism evidence="7 8">
    <name type="scientific">Solihabitans fulvus</name>
    <dbReference type="NCBI Taxonomy" id="1892852"/>
    <lineage>
        <taxon>Bacteria</taxon>
        <taxon>Bacillati</taxon>
        <taxon>Actinomycetota</taxon>
        <taxon>Actinomycetes</taxon>
        <taxon>Pseudonocardiales</taxon>
        <taxon>Pseudonocardiaceae</taxon>
        <taxon>Solihabitans</taxon>
    </lineage>
</organism>
<dbReference type="InterPro" id="IPR039425">
    <property type="entry name" value="RNA_pol_sigma-70-like"/>
</dbReference>
<dbReference type="InterPro" id="IPR014284">
    <property type="entry name" value="RNA_pol_sigma-70_dom"/>
</dbReference>
<evidence type="ECO:0000313" key="7">
    <source>
        <dbReference type="EMBL" id="KAA2264965.1"/>
    </source>
</evidence>
<protein>
    <submittedName>
        <fullName evidence="7">Sigma-70 family RNA polymerase sigma factor</fullName>
    </submittedName>
</protein>
<dbReference type="Proteomes" id="UP000323454">
    <property type="component" value="Unassembled WGS sequence"/>
</dbReference>
<dbReference type="InterPro" id="IPR036388">
    <property type="entry name" value="WH-like_DNA-bd_sf"/>
</dbReference>
<dbReference type="SUPFAM" id="SSF88659">
    <property type="entry name" value="Sigma3 and sigma4 domains of RNA polymerase sigma factors"/>
    <property type="match status" value="1"/>
</dbReference>
<evidence type="ECO:0000256" key="5">
    <source>
        <dbReference type="ARBA" id="ARBA00023163"/>
    </source>
</evidence>
<keyword evidence="3" id="KW-0731">Sigma factor</keyword>
<keyword evidence="2" id="KW-0805">Transcription regulation</keyword>
<dbReference type="InterPro" id="IPR007627">
    <property type="entry name" value="RNA_pol_sigma70_r2"/>
</dbReference>
<dbReference type="GO" id="GO:0003677">
    <property type="term" value="F:DNA binding"/>
    <property type="evidence" value="ECO:0007669"/>
    <property type="project" value="UniProtKB-KW"/>
</dbReference>
<dbReference type="GO" id="GO:0006352">
    <property type="term" value="P:DNA-templated transcription initiation"/>
    <property type="evidence" value="ECO:0007669"/>
    <property type="project" value="InterPro"/>
</dbReference>
<dbReference type="EMBL" id="VUOB01000010">
    <property type="protein sequence ID" value="KAA2264965.1"/>
    <property type="molecule type" value="Genomic_DNA"/>
</dbReference>
<sequence length="176" mass="19639">MAGAGDQDAWQELVRRHLGLVWSVARSFRLSENDAADVCQHTWLALVRHLDQLREPARLAAWLVTTAQRESLRALAAGVRETPVEQWTTPWDEESRPEDSVLTGERAAALWRLFTGLPERCQRILRFVAYSPELSYTEVADALGIPVGSLGPTRARCLAALRQRALTAGVLEEAVR</sequence>
<evidence type="ECO:0000256" key="3">
    <source>
        <dbReference type="ARBA" id="ARBA00023082"/>
    </source>
</evidence>
<proteinExistence type="inferred from homology"/>
<keyword evidence="5" id="KW-0804">Transcription</keyword>
<dbReference type="InterPro" id="IPR013324">
    <property type="entry name" value="RNA_pol_sigma_r3/r4-like"/>
</dbReference>
<evidence type="ECO:0000256" key="1">
    <source>
        <dbReference type="ARBA" id="ARBA00010641"/>
    </source>
</evidence>
<reference evidence="7 8" key="1">
    <citation type="submission" date="2019-09" db="EMBL/GenBank/DDBJ databases">
        <title>Goodfellowia gen. nov., a new genus of the Pseudonocardineae related to Actinoalloteichus, containing Goodfellowia coeruleoviolacea gen. nov., comb. nov. gen. nov., comb. nov.</title>
        <authorList>
            <person name="Labeda D."/>
        </authorList>
    </citation>
    <scope>NUCLEOTIDE SEQUENCE [LARGE SCALE GENOMIC DNA]</scope>
    <source>
        <strain evidence="7 8">AN110305</strain>
    </source>
</reference>
<dbReference type="PANTHER" id="PTHR43133">
    <property type="entry name" value="RNA POLYMERASE ECF-TYPE SIGMA FACTO"/>
    <property type="match status" value="1"/>
</dbReference>
<dbReference type="AlphaFoldDB" id="A0A5B2XPG9"/>
<gene>
    <name evidence="7" type="ORF">F0L68_07455</name>
</gene>
<keyword evidence="8" id="KW-1185">Reference proteome</keyword>